<accession>A0A427ACP5</accession>
<organism evidence="2 3">
    <name type="scientific">Ensete ventricosum</name>
    <name type="common">Abyssinian banana</name>
    <name type="synonym">Musa ensete</name>
    <dbReference type="NCBI Taxonomy" id="4639"/>
    <lineage>
        <taxon>Eukaryota</taxon>
        <taxon>Viridiplantae</taxon>
        <taxon>Streptophyta</taxon>
        <taxon>Embryophyta</taxon>
        <taxon>Tracheophyta</taxon>
        <taxon>Spermatophyta</taxon>
        <taxon>Magnoliopsida</taxon>
        <taxon>Liliopsida</taxon>
        <taxon>Zingiberales</taxon>
        <taxon>Musaceae</taxon>
        <taxon>Ensete</taxon>
    </lineage>
</organism>
<name>A0A427ACP5_ENSVE</name>
<evidence type="ECO:0000256" key="1">
    <source>
        <dbReference type="SAM" id="MobiDB-lite"/>
    </source>
</evidence>
<gene>
    <name evidence="2" type="ORF">B296_00015491</name>
</gene>
<dbReference type="AlphaFoldDB" id="A0A427ACP5"/>
<dbReference type="Proteomes" id="UP000287651">
    <property type="component" value="Unassembled WGS sequence"/>
</dbReference>
<evidence type="ECO:0000313" key="3">
    <source>
        <dbReference type="Proteomes" id="UP000287651"/>
    </source>
</evidence>
<reference evidence="2 3" key="1">
    <citation type="journal article" date="2014" name="Agronomy (Basel)">
        <title>A Draft Genome Sequence for Ensete ventricosum, the Drought-Tolerant Tree Against Hunger.</title>
        <authorList>
            <person name="Harrison J."/>
            <person name="Moore K.A."/>
            <person name="Paszkiewicz K."/>
            <person name="Jones T."/>
            <person name="Grant M."/>
            <person name="Ambacheew D."/>
            <person name="Muzemil S."/>
            <person name="Studholme D.J."/>
        </authorList>
    </citation>
    <scope>NUCLEOTIDE SEQUENCE [LARGE SCALE GENOMIC DNA]</scope>
</reference>
<comment type="caution">
    <text evidence="2">The sequence shown here is derived from an EMBL/GenBank/DDBJ whole genome shotgun (WGS) entry which is preliminary data.</text>
</comment>
<evidence type="ECO:0000313" key="2">
    <source>
        <dbReference type="EMBL" id="RRT74037.1"/>
    </source>
</evidence>
<protein>
    <submittedName>
        <fullName evidence="2">Uncharacterized protein</fullName>
    </submittedName>
</protein>
<dbReference type="EMBL" id="AMZH03002898">
    <property type="protein sequence ID" value="RRT74037.1"/>
    <property type="molecule type" value="Genomic_DNA"/>
</dbReference>
<sequence>MKPRRKHITQVASSLPSTKLHASGRDRESSTATCGQRPKPESLGEDESPFHSAHSFRRLHPYPLEESQTNPWLTGVEIRAHAACLVEDIIVN</sequence>
<feature type="region of interest" description="Disordered" evidence="1">
    <location>
        <begin position="1"/>
        <end position="54"/>
    </location>
</feature>
<proteinExistence type="predicted"/>